<protein>
    <submittedName>
        <fullName evidence="3">Uncharacterized protein</fullName>
    </submittedName>
</protein>
<evidence type="ECO:0000313" key="3">
    <source>
        <dbReference type="EMBL" id="OMO51424.1"/>
    </source>
</evidence>
<keyword evidence="4" id="KW-1185">Reference proteome</keyword>
<evidence type="ECO:0000313" key="4">
    <source>
        <dbReference type="Proteomes" id="UP000187203"/>
    </source>
</evidence>
<reference evidence="4" key="1">
    <citation type="submission" date="2013-09" db="EMBL/GenBank/DDBJ databases">
        <title>Corchorus olitorius genome sequencing.</title>
        <authorList>
            <person name="Alam M."/>
            <person name="Haque M.S."/>
            <person name="Islam M.S."/>
            <person name="Emdad E.M."/>
            <person name="Islam M.M."/>
            <person name="Ahmed B."/>
            <person name="Halim A."/>
            <person name="Hossen Q.M.M."/>
            <person name="Hossain M.Z."/>
            <person name="Ahmed R."/>
            <person name="Khan M.M."/>
            <person name="Islam R."/>
            <person name="Rashid M.M."/>
            <person name="Khan S.A."/>
            <person name="Rahman M.S."/>
            <person name="Alam M."/>
            <person name="Yahiya A.S."/>
            <person name="Khan M.S."/>
            <person name="Azam M.S."/>
            <person name="Haque T."/>
            <person name="Lashkar M.Z.H."/>
            <person name="Akhand A.I."/>
            <person name="Morshed G."/>
            <person name="Roy S."/>
            <person name="Uddin K.S."/>
            <person name="Rabeya T."/>
            <person name="Hossain A.S."/>
            <person name="Chowdhury A."/>
            <person name="Snigdha A.R."/>
            <person name="Mortoza M.S."/>
            <person name="Matin S.A."/>
            <person name="Hoque S.M.E."/>
            <person name="Islam M.K."/>
            <person name="Roy D.K."/>
            <person name="Haider R."/>
            <person name="Moosa M.M."/>
            <person name="Elias S.M."/>
            <person name="Hasan A.M."/>
            <person name="Jahan S."/>
            <person name="Shafiuddin M."/>
            <person name="Mahmood N."/>
            <person name="Shommy N.S."/>
        </authorList>
    </citation>
    <scope>NUCLEOTIDE SEQUENCE [LARGE SCALE GENOMIC DNA]</scope>
    <source>
        <strain evidence="4">cv. O-4</strain>
    </source>
</reference>
<evidence type="ECO:0000256" key="1">
    <source>
        <dbReference type="SAM" id="Coils"/>
    </source>
</evidence>
<gene>
    <name evidence="3" type="ORF">COLO4_37675</name>
</gene>
<dbReference type="EMBL" id="AWUE01024174">
    <property type="protein sequence ID" value="OMO51424.1"/>
    <property type="molecule type" value="Genomic_DNA"/>
</dbReference>
<feature type="region of interest" description="Disordered" evidence="2">
    <location>
        <begin position="143"/>
        <end position="173"/>
    </location>
</feature>
<accession>A0A1R3G007</accession>
<dbReference type="Proteomes" id="UP000187203">
    <property type="component" value="Unassembled WGS sequence"/>
</dbReference>
<dbReference type="AlphaFoldDB" id="A0A1R3G007"/>
<name>A0A1R3G007_9ROSI</name>
<keyword evidence="1" id="KW-0175">Coiled coil</keyword>
<proteinExistence type="predicted"/>
<sequence>MVVYDVMTYLDIPFIQMCQWERFSLAAPTCKQNKEDKFESRPYVRLLGGYGDLSKNPTESGIPSVDIRSWAFTRELPAVIEVDKMWLIMGFCHVWFPLAYNAWRAFLVPCLHPKEKAFTPMGGGLFMLSASTLGMSIQIPTIQKKRQAPAREDVNTRGNTSTHNAALSRNSAPSHDDVLHIEIEDILPSTGAGCSIRVATPATPRTSPPPVASVTEIKGGKFWESTFLESESIIVGFLDRVGELILKAKVPNNLSFSELEAMRKVYDDCVKIKFDLDFMGSTRDQMHNVIVALKYDPAAELAEVDIELAEIDAREKELKSSLSKLQRQRNSVLAKQQHVASRDSLNAFHQGASFFP</sequence>
<feature type="compositionally biased region" description="Polar residues" evidence="2">
    <location>
        <begin position="156"/>
        <end position="173"/>
    </location>
</feature>
<evidence type="ECO:0000256" key="2">
    <source>
        <dbReference type="SAM" id="MobiDB-lite"/>
    </source>
</evidence>
<organism evidence="3 4">
    <name type="scientific">Corchorus olitorius</name>
    <dbReference type="NCBI Taxonomy" id="93759"/>
    <lineage>
        <taxon>Eukaryota</taxon>
        <taxon>Viridiplantae</taxon>
        <taxon>Streptophyta</taxon>
        <taxon>Embryophyta</taxon>
        <taxon>Tracheophyta</taxon>
        <taxon>Spermatophyta</taxon>
        <taxon>Magnoliopsida</taxon>
        <taxon>eudicotyledons</taxon>
        <taxon>Gunneridae</taxon>
        <taxon>Pentapetalae</taxon>
        <taxon>rosids</taxon>
        <taxon>malvids</taxon>
        <taxon>Malvales</taxon>
        <taxon>Malvaceae</taxon>
        <taxon>Grewioideae</taxon>
        <taxon>Apeibeae</taxon>
        <taxon>Corchorus</taxon>
    </lineage>
</organism>
<feature type="coiled-coil region" evidence="1">
    <location>
        <begin position="299"/>
        <end position="328"/>
    </location>
</feature>
<comment type="caution">
    <text evidence="3">The sequence shown here is derived from an EMBL/GenBank/DDBJ whole genome shotgun (WGS) entry which is preliminary data.</text>
</comment>